<organism evidence="2 3">
    <name type="scientific">Ralstonia pickettii OR214</name>
    <dbReference type="NCBI Taxonomy" id="1264675"/>
    <lineage>
        <taxon>Bacteria</taxon>
        <taxon>Pseudomonadati</taxon>
        <taxon>Pseudomonadota</taxon>
        <taxon>Betaproteobacteria</taxon>
        <taxon>Burkholderiales</taxon>
        <taxon>Burkholderiaceae</taxon>
        <taxon>Ralstonia</taxon>
    </lineage>
</organism>
<name>R0CLU2_RALPI</name>
<feature type="compositionally biased region" description="Low complexity" evidence="1">
    <location>
        <begin position="52"/>
        <end position="63"/>
    </location>
</feature>
<dbReference type="AlphaFoldDB" id="R0CLU2"/>
<accession>R0CLU2</accession>
<dbReference type="Proteomes" id="UP000013280">
    <property type="component" value="Unassembled WGS sequence"/>
</dbReference>
<sequence length="127" mass="13149">MNKSPTPKAPGRASTTKSATGPEKSRKGLKATQAKAPASASRRRATKPPPAAASSEAVEAPATKQAQPIALLKQASGASLADLMSATGWQAHSVRGVISGVLRKRLQLLVICETVEGNDAFSHHSTR</sequence>
<evidence type="ECO:0008006" key="4">
    <source>
        <dbReference type="Google" id="ProtNLM"/>
    </source>
</evidence>
<dbReference type="Pfam" id="PF11994">
    <property type="entry name" value="DUF3489"/>
    <property type="match status" value="1"/>
</dbReference>
<evidence type="ECO:0000256" key="1">
    <source>
        <dbReference type="SAM" id="MobiDB-lite"/>
    </source>
</evidence>
<evidence type="ECO:0000313" key="2">
    <source>
        <dbReference type="EMBL" id="ENZ77646.1"/>
    </source>
</evidence>
<dbReference type="EMBL" id="APMQ01000006">
    <property type="protein sequence ID" value="ENZ77646.1"/>
    <property type="molecule type" value="Genomic_DNA"/>
</dbReference>
<protein>
    <recommendedName>
        <fullName evidence="4">DUF3489 domain-containing protein</fullName>
    </recommendedName>
</protein>
<gene>
    <name evidence="2" type="ORF">OR214_02649</name>
</gene>
<feature type="region of interest" description="Disordered" evidence="1">
    <location>
        <begin position="1"/>
        <end position="64"/>
    </location>
</feature>
<dbReference type="InterPro" id="IPR021880">
    <property type="entry name" value="DUF3489"/>
</dbReference>
<comment type="caution">
    <text evidence="2">The sequence shown here is derived from an EMBL/GenBank/DDBJ whole genome shotgun (WGS) entry which is preliminary data.</text>
</comment>
<reference evidence="2 3" key="1">
    <citation type="journal article" date="2013" name="Genome Announc.">
        <title>Draft Genome Sequence for Ralstonia sp. Strain OR214, a Bacterium with Potential for Bioremediation.</title>
        <authorList>
            <person name="Utturkar S.M."/>
            <person name="Bollmann A."/>
            <person name="Brzoska R.M."/>
            <person name="Klingeman D.M."/>
            <person name="Epstein S.E."/>
            <person name="Palumbo A.V."/>
            <person name="Brown S.D."/>
        </authorList>
    </citation>
    <scope>NUCLEOTIDE SEQUENCE [LARGE SCALE GENOMIC DNA]</scope>
    <source>
        <strain evidence="2 3">OR214</strain>
    </source>
</reference>
<proteinExistence type="predicted"/>
<evidence type="ECO:0000313" key="3">
    <source>
        <dbReference type="Proteomes" id="UP000013280"/>
    </source>
</evidence>
<dbReference type="PATRIC" id="fig|1264675.3.peg.2580"/>